<protein>
    <submittedName>
        <fullName evidence="1">Uncharacterized protein</fullName>
    </submittedName>
</protein>
<dbReference type="AlphaFoldDB" id="A0A2N7TZD5"/>
<name>A0A2N7TZD5_9GAMM</name>
<comment type="caution">
    <text evidence="1">The sequence shown here is derived from an EMBL/GenBank/DDBJ whole genome shotgun (WGS) entry which is preliminary data.</text>
</comment>
<dbReference type="EMBL" id="PNRF01000035">
    <property type="protein sequence ID" value="PMR73531.1"/>
    <property type="molecule type" value="Genomic_DNA"/>
</dbReference>
<reference evidence="1 2" key="1">
    <citation type="submission" date="2018-01" db="EMBL/GenBank/DDBJ databases">
        <title>Halomonas endophytica sp. nov., isolated from storage liquid in the stems of Populus euphratica.</title>
        <authorList>
            <person name="Chen C."/>
        </authorList>
    </citation>
    <scope>NUCLEOTIDE SEQUENCE [LARGE SCALE GENOMIC DNA]</scope>
    <source>
        <strain evidence="1 2">MC28</strain>
    </source>
</reference>
<sequence length="61" mass="7096">MLYRLIGLIADFVTENALNSEAMAETMRKAMRQAITTIRWWAYVFKHKSPIGALRRLLART</sequence>
<accession>A0A2N7TZD5</accession>
<proteinExistence type="predicted"/>
<gene>
    <name evidence="1" type="ORF">C1H69_17095</name>
</gene>
<dbReference type="Proteomes" id="UP000235803">
    <property type="component" value="Unassembled WGS sequence"/>
</dbReference>
<evidence type="ECO:0000313" key="1">
    <source>
        <dbReference type="EMBL" id="PMR73531.1"/>
    </source>
</evidence>
<keyword evidence="2" id="KW-1185">Reference proteome</keyword>
<evidence type="ECO:0000313" key="2">
    <source>
        <dbReference type="Proteomes" id="UP000235803"/>
    </source>
</evidence>
<organism evidence="1 2">
    <name type="scientific">Billgrantia endophytica</name>
    <dbReference type="NCBI Taxonomy" id="2033802"/>
    <lineage>
        <taxon>Bacteria</taxon>
        <taxon>Pseudomonadati</taxon>
        <taxon>Pseudomonadota</taxon>
        <taxon>Gammaproteobacteria</taxon>
        <taxon>Oceanospirillales</taxon>
        <taxon>Halomonadaceae</taxon>
        <taxon>Billgrantia</taxon>
    </lineage>
</organism>